<proteinExistence type="predicted"/>
<dbReference type="Proteomes" id="UP000447434">
    <property type="component" value="Chromosome 4"/>
</dbReference>
<evidence type="ECO:0000313" key="1">
    <source>
        <dbReference type="EMBL" id="KAE9615247.1"/>
    </source>
</evidence>
<sequence>MEHLLVLSFYVVVVMETTGSSGSSNTPRNTHSTIFPLRLLQTLLWLFLLLLLLPIDNDWDLQPPGRGSFIATGV</sequence>
<dbReference type="AlphaFoldDB" id="A0A6A4QP12"/>
<organism evidence="1 2">
    <name type="scientific">Lupinus albus</name>
    <name type="common">White lupine</name>
    <name type="synonym">Lupinus termis</name>
    <dbReference type="NCBI Taxonomy" id="3870"/>
    <lineage>
        <taxon>Eukaryota</taxon>
        <taxon>Viridiplantae</taxon>
        <taxon>Streptophyta</taxon>
        <taxon>Embryophyta</taxon>
        <taxon>Tracheophyta</taxon>
        <taxon>Spermatophyta</taxon>
        <taxon>Magnoliopsida</taxon>
        <taxon>eudicotyledons</taxon>
        <taxon>Gunneridae</taxon>
        <taxon>Pentapetalae</taxon>
        <taxon>rosids</taxon>
        <taxon>fabids</taxon>
        <taxon>Fabales</taxon>
        <taxon>Fabaceae</taxon>
        <taxon>Papilionoideae</taxon>
        <taxon>50 kb inversion clade</taxon>
        <taxon>genistoids sensu lato</taxon>
        <taxon>core genistoids</taxon>
        <taxon>Genisteae</taxon>
        <taxon>Lupinus</taxon>
    </lineage>
</organism>
<keyword evidence="2" id="KW-1185">Reference proteome</keyword>
<dbReference type="EMBL" id="WOCE01000004">
    <property type="protein sequence ID" value="KAE9615247.1"/>
    <property type="molecule type" value="Genomic_DNA"/>
</dbReference>
<gene>
    <name evidence="1" type="ORF">Lalb_Chr04g0253251</name>
</gene>
<name>A0A6A4QP12_LUPAL</name>
<reference evidence="2" key="1">
    <citation type="journal article" date="2020" name="Nat. Commun.">
        <title>Genome sequence of the cluster root forming white lupin.</title>
        <authorList>
            <person name="Hufnagel B."/>
            <person name="Marques A."/>
            <person name="Soriano A."/>
            <person name="Marques L."/>
            <person name="Divol F."/>
            <person name="Doumas P."/>
            <person name="Sallet E."/>
            <person name="Mancinotti D."/>
            <person name="Carrere S."/>
            <person name="Marande W."/>
            <person name="Arribat S."/>
            <person name="Keller J."/>
            <person name="Huneau C."/>
            <person name="Blein T."/>
            <person name="Aime D."/>
            <person name="Laguerre M."/>
            <person name="Taylor J."/>
            <person name="Schubert V."/>
            <person name="Nelson M."/>
            <person name="Geu-Flores F."/>
            <person name="Crespi M."/>
            <person name="Gallardo-Guerrero K."/>
            <person name="Delaux P.-M."/>
            <person name="Salse J."/>
            <person name="Berges H."/>
            <person name="Guyot R."/>
            <person name="Gouzy J."/>
            <person name="Peret B."/>
        </authorList>
    </citation>
    <scope>NUCLEOTIDE SEQUENCE [LARGE SCALE GENOMIC DNA]</scope>
    <source>
        <strain evidence="2">cv. Amiga</strain>
    </source>
</reference>
<evidence type="ECO:0000313" key="2">
    <source>
        <dbReference type="Proteomes" id="UP000447434"/>
    </source>
</evidence>
<comment type="caution">
    <text evidence="1">The sequence shown here is derived from an EMBL/GenBank/DDBJ whole genome shotgun (WGS) entry which is preliminary data.</text>
</comment>
<accession>A0A6A4QP12</accession>
<protein>
    <submittedName>
        <fullName evidence="1">Uncharacterized protein</fullName>
    </submittedName>
</protein>